<evidence type="ECO:0000259" key="8">
    <source>
        <dbReference type="PROSITE" id="PS51101"/>
    </source>
</evidence>
<dbReference type="InterPro" id="IPR004720">
    <property type="entry name" value="PTS_IIB_sorbose-sp"/>
</dbReference>
<dbReference type="InterPro" id="IPR036667">
    <property type="entry name" value="PTS_IIB_sorbose-sp_sf"/>
</dbReference>
<dbReference type="RefSeq" id="WP_274260078.1">
    <property type="nucleotide sequence ID" value="NZ_CP117884.1"/>
</dbReference>
<dbReference type="PROSITE" id="PS51101">
    <property type="entry name" value="PTS_EIIB_TYPE_4"/>
    <property type="match status" value="1"/>
</dbReference>
<gene>
    <name evidence="9" type="ORF">PQ472_11735</name>
</gene>
<dbReference type="SUPFAM" id="SSF52728">
    <property type="entry name" value="PTS IIb component"/>
    <property type="match status" value="1"/>
</dbReference>
<evidence type="ECO:0000256" key="7">
    <source>
        <dbReference type="ARBA" id="ARBA00022777"/>
    </source>
</evidence>
<keyword evidence="6" id="KW-0598">Phosphotransferase system</keyword>
<keyword evidence="10" id="KW-1185">Reference proteome</keyword>
<name>A0ABY7WQT0_9LACO</name>
<comment type="subcellular location">
    <subcellularLocation>
        <location evidence="1">Cytoplasm</location>
    </subcellularLocation>
</comment>
<dbReference type="Pfam" id="PF03830">
    <property type="entry name" value="PTSIIB_sorb"/>
    <property type="match status" value="1"/>
</dbReference>
<protein>
    <submittedName>
        <fullName evidence="9">PTS sugar transporter subunit IIB</fullName>
    </submittedName>
</protein>
<evidence type="ECO:0000256" key="3">
    <source>
        <dbReference type="ARBA" id="ARBA00022490"/>
    </source>
</evidence>
<keyword evidence="5" id="KW-0808">Transferase</keyword>
<sequence>MAIIATRIDGRLVHGQVANLWTTKLGATRIMVVDDEVAKSDIEKSGQRMAAPASVRLSVLDTKTAADHILNHKYDSQKVFLVAKRPQTLLNLVNAGVDIKEINVGNMSQTDETRHLTKSINVVDDDVKAFNELNDKGVHLVAQMVPGDNATDFMSLLKKTE</sequence>
<evidence type="ECO:0000256" key="6">
    <source>
        <dbReference type="ARBA" id="ARBA00022683"/>
    </source>
</evidence>
<evidence type="ECO:0000313" key="10">
    <source>
        <dbReference type="Proteomes" id="UP001220377"/>
    </source>
</evidence>
<dbReference type="CDD" id="cd00001">
    <property type="entry name" value="PTS_IIB_man"/>
    <property type="match status" value="1"/>
</dbReference>
<dbReference type="EMBL" id="CP117884">
    <property type="protein sequence ID" value="WDF82547.1"/>
    <property type="molecule type" value="Genomic_DNA"/>
</dbReference>
<evidence type="ECO:0000256" key="1">
    <source>
        <dbReference type="ARBA" id="ARBA00004496"/>
    </source>
</evidence>
<feature type="domain" description="PTS EIIB type-4" evidence="8">
    <location>
        <begin position="1"/>
        <end position="161"/>
    </location>
</feature>
<accession>A0ABY7WQT0</accession>
<organism evidence="9 10">
    <name type="scientific">Lacticaseibacillus pabuli</name>
    <dbReference type="NCBI Taxonomy" id="3025672"/>
    <lineage>
        <taxon>Bacteria</taxon>
        <taxon>Bacillati</taxon>
        <taxon>Bacillota</taxon>
        <taxon>Bacilli</taxon>
        <taxon>Lactobacillales</taxon>
        <taxon>Lactobacillaceae</taxon>
        <taxon>Lacticaseibacillus</taxon>
    </lineage>
</organism>
<keyword evidence="2" id="KW-0813">Transport</keyword>
<dbReference type="Gene3D" id="3.40.35.10">
    <property type="entry name" value="Phosphotransferase system, sorbose subfamily IIB component"/>
    <property type="match status" value="1"/>
</dbReference>
<evidence type="ECO:0000313" key="9">
    <source>
        <dbReference type="EMBL" id="WDF82547.1"/>
    </source>
</evidence>
<reference evidence="9 10" key="1">
    <citation type="submission" date="2023-02" db="EMBL/GenBank/DDBJ databases">
        <title>Genome sequence of Lacticaseibacillus sp. KACC 23028.</title>
        <authorList>
            <person name="Kim S."/>
            <person name="Heo J."/>
            <person name="Kwon S.-W."/>
        </authorList>
    </citation>
    <scope>NUCLEOTIDE SEQUENCE [LARGE SCALE GENOMIC DNA]</scope>
    <source>
        <strain evidence="9 10">KACC 23028</strain>
    </source>
</reference>
<evidence type="ECO:0000256" key="4">
    <source>
        <dbReference type="ARBA" id="ARBA00022597"/>
    </source>
</evidence>
<proteinExistence type="predicted"/>
<evidence type="ECO:0000256" key="5">
    <source>
        <dbReference type="ARBA" id="ARBA00022679"/>
    </source>
</evidence>
<dbReference type="Proteomes" id="UP001220377">
    <property type="component" value="Chromosome"/>
</dbReference>
<evidence type="ECO:0000256" key="2">
    <source>
        <dbReference type="ARBA" id="ARBA00022448"/>
    </source>
</evidence>
<keyword evidence="3" id="KW-0963">Cytoplasm</keyword>
<keyword evidence="4 9" id="KW-0762">Sugar transport</keyword>
<keyword evidence="7" id="KW-0418">Kinase</keyword>